<gene>
    <name evidence="2" type="ORF">CBYS24578_00003623</name>
</gene>
<keyword evidence="3" id="KW-1185">Reference proteome</keyword>
<dbReference type="InterPro" id="IPR002347">
    <property type="entry name" value="SDR_fam"/>
</dbReference>
<dbReference type="SUPFAM" id="SSF51735">
    <property type="entry name" value="NAD(P)-binding Rossmann-fold domains"/>
    <property type="match status" value="1"/>
</dbReference>
<dbReference type="Proteomes" id="UP000754883">
    <property type="component" value="Unassembled WGS sequence"/>
</dbReference>
<dbReference type="OrthoDB" id="542013at2759"/>
<dbReference type="Pfam" id="PF00106">
    <property type="entry name" value="adh_short"/>
    <property type="match status" value="1"/>
</dbReference>
<evidence type="ECO:0000313" key="2">
    <source>
        <dbReference type="EMBL" id="CAG9998327.1"/>
    </source>
</evidence>
<organism evidence="2 3">
    <name type="scientific">Clonostachys byssicola</name>
    <dbReference type="NCBI Taxonomy" id="160290"/>
    <lineage>
        <taxon>Eukaryota</taxon>
        <taxon>Fungi</taxon>
        <taxon>Dikarya</taxon>
        <taxon>Ascomycota</taxon>
        <taxon>Pezizomycotina</taxon>
        <taxon>Sordariomycetes</taxon>
        <taxon>Hypocreomycetidae</taxon>
        <taxon>Hypocreales</taxon>
        <taxon>Bionectriaceae</taxon>
        <taxon>Clonostachys</taxon>
    </lineage>
</organism>
<reference evidence="3" key="1">
    <citation type="submission" date="2019-06" db="EMBL/GenBank/DDBJ databases">
        <authorList>
            <person name="Broberg M."/>
        </authorList>
    </citation>
    <scope>NUCLEOTIDE SEQUENCE [LARGE SCALE GENOMIC DNA]</scope>
</reference>
<dbReference type="PANTHER" id="PTHR43157">
    <property type="entry name" value="PHOSPHATIDYLINOSITOL-GLYCAN BIOSYNTHESIS CLASS F PROTEIN-RELATED"/>
    <property type="match status" value="1"/>
</dbReference>
<evidence type="ECO:0000256" key="1">
    <source>
        <dbReference type="ARBA" id="ARBA00023002"/>
    </source>
</evidence>
<evidence type="ECO:0000313" key="3">
    <source>
        <dbReference type="Proteomes" id="UP000754883"/>
    </source>
</evidence>
<dbReference type="PRINTS" id="PR00081">
    <property type="entry name" value="GDHRDH"/>
</dbReference>
<dbReference type="EMBL" id="CABFNO020001546">
    <property type="protein sequence ID" value="CAG9998327.1"/>
    <property type="molecule type" value="Genomic_DNA"/>
</dbReference>
<accession>A0A9N9Y920</accession>
<comment type="caution">
    <text evidence="2">The sequence shown here is derived from an EMBL/GenBank/DDBJ whole genome shotgun (WGS) entry which is preliminary data.</text>
</comment>
<dbReference type="AlphaFoldDB" id="A0A9N9Y920"/>
<keyword evidence="1" id="KW-0560">Oxidoreductase</keyword>
<reference evidence="2 3" key="2">
    <citation type="submission" date="2021-10" db="EMBL/GenBank/DDBJ databases">
        <authorList>
            <person name="Piombo E."/>
        </authorList>
    </citation>
    <scope>NUCLEOTIDE SEQUENCE [LARGE SCALE GENOMIC DNA]</scope>
</reference>
<name>A0A9N9Y920_9HYPO</name>
<proteinExistence type="predicted"/>
<sequence>MNPFYSLWTQLRPLEYPSADCSGKTVLVTGANSGLGFEAACHFVRLGAKVILGCRDMERGAHAKAAIEMSVLQASEGVVEIWQVDLASFASVRAFCTRAAELDRLDIIVANAGIQLGHFHVAEGYERQVTVNAISTFLMAVLLLPVLKRSAAAHGSQARITIVGSNAQRWTSIRHDDTNPIFESMRGGQNMQMRYGVSKLLILLATRELADRIANKLDMQHLVTVNIAEPGLCKSQLFREAVFPTSWLMAVLVPLLGRTSEMGSRCLVHAATAGEDTHGKYLEDCGFGDEGSWVRSAKGAVAQKRVFDELLDIIEGISPGSSELLRE</sequence>
<dbReference type="Gene3D" id="3.40.50.720">
    <property type="entry name" value="NAD(P)-binding Rossmann-like Domain"/>
    <property type="match status" value="1"/>
</dbReference>
<dbReference type="InterPro" id="IPR036291">
    <property type="entry name" value="NAD(P)-bd_dom_sf"/>
</dbReference>
<dbReference type="GO" id="GO:0016491">
    <property type="term" value="F:oxidoreductase activity"/>
    <property type="evidence" value="ECO:0007669"/>
    <property type="project" value="UniProtKB-KW"/>
</dbReference>
<protein>
    <submittedName>
        <fullName evidence="2">Uncharacterized protein</fullName>
    </submittedName>
</protein>
<dbReference type="PANTHER" id="PTHR43157:SF31">
    <property type="entry name" value="PHOSPHATIDYLINOSITOL-GLYCAN BIOSYNTHESIS CLASS F PROTEIN"/>
    <property type="match status" value="1"/>
</dbReference>